<feature type="compositionally biased region" description="Acidic residues" evidence="1">
    <location>
        <begin position="61"/>
        <end position="75"/>
    </location>
</feature>
<dbReference type="AlphaFoldDB" id="A0A665XE77"/>
<accession>A0A665XE77</accession>
<evidence type="ECO:0000313" key="2">
    <source>
        <dbReference type="Ensembl" id="ENSENLP00000054397.1"/>
    </source>
</evidence>
<dbReference type="Pfam" id="PF15385">
    <property type="entry name" value="SARG"/>
    <property type="match status" value="1"/>
</dbReference>
<evidence type="ECO:0000313" key="3">
    <source>
        <dbReference type="Proteomes" id="UP000472264"/>
    </source>
</evidence>
<dbReference type="InParanoid" id="A0A665XE77"/>
<sequence length="422" mass="45202">MPKSDTWPGGFGLEAMTGMDSAGSCDSVVSANSGFSDDSLEYLSAEEKACLMFLEETIESLDTEEDSGLSNDEPDQLPSSGNLATKQADLSASISKSKLSGDESSDNCMLSYLVPTPLVMASSSLSKPGLPPDKKLCSMPQVTSSSSKYGYKHNEKLPPVPSENSRTNPRDYPVRTTDGPLPRGPLSYEALVHLRRSASTKKTPLSERSHSELSKSKTSPPVVAPKPKNIPPSIPVKTPSEALIMSDSSCNVKHVMDPQVVRLEALQKLGLLKDQQPENETVAPLLPPKPLSVLDPTSNRFTKAPSNCNPSRSTSFCYSQVPIEPKNKSLHSSASFHHYPRRDQQSASVSHPAKSSGLKAAGLEPSATLDSCSNGGTELETTTEAQPVSNKHSHTVPYTVMVVPGMGGDRKEALRKLGLLKD</sequence>
<feature type="compositionally biased region" description="Polar residues" evidence="1">
    <location>
        <begin position="77"/>
        <end position="98"/>
    </location>
</feature>
<reference evidence="2" key="1">
    <citation type="submission" date="2021-04" db="EMBL/GenBank/DDBJ databases">
        <authorList>
            <consortium name="Wellcome Sanger Institute Data Sharing"/>
        </authorList>
    </citation>
    <scope>NUCLEOTIDE SEQUENCE [LARGE SCALE GENOMIC DNA]</scope>
</reference>
<keyword evidence="3" id="KW-1185">Reference proteome</keyword>
<feature type="compositionally biased region" description="Basic and acidic residues" evidence="1">
    <location>
        <begin position="204"/>
        <end position="215"/>
    </location>
</feature>
<name>A0A665XE77_ECHNA</name>
<dbReference type="Proteomes" id="UP000472264">
    <property type="component" value="Chromosome 5"/>
</dbReference>
<dbReference type="OMA" id="NGMESAG"/>
<reference evidence="2" key="3">
    <citation type="submission" date="2025-09" db="UniProtKB">
        <authorList>
            <consortium name="Ensembl"/>
        </authorList>
    </citation>
    <scope>IDENTIFICATION</scope>
</reference>
<feature type="compositionally biased region" description="Pro residues" evidence="1">
    <location>
        <begin position="222"/>
        <end position="234"/>
    </location>
</feature>
<evidence type="ECO:0000256" key="1">
    <source>
        <dbReference type="SAM" id="MobiDB-lite"/>
    </source>
</evidence>
<feature type="region of interest" description="Disordered" evidence="1">
    <location>
        <begin position="338"/>
        <end position="393"/>
    </location>
</feature>
<dbReference type="InterPro" id="IPR026152">
    <property type="entry name" value="SARG"/>
</dbReference>
<dbReference type="Ensembl" id="ENSENLT00000055684.1">
    <property type="protein sequence ID" value="ENSENLP00000054397.1"/>
    <property type="gene ID" value="ENSENLG00000022664.1"/>
</dbReference>
<feature type="region of interest" description="Disordered" evidence="1">
    <location>
        <begin position="124"/>
        <end position="236"/>
    </location>
</feature>
<gene>
    <name evidence="2" type="primary">zgc:158258</name>
</gene>
<dbReference type="PANTHER" id="PTHR21555">
    <property type="entry name" value="SPECIFICALLY ANDROGEN-REGULATED GENE PROTEIN"/>
    <property type="match status" value="1"/>
</dbReference>
<proteinExistence type="predicted"/>
<protein>
    <submittedName>
        <fullName evidence="2">Zgc:158258</fullName>
    </submittedName>
</protein>
<reference evidence="2" key="2">
    <citation type="submission" date="2025-08" db="UniProtKB">
        <authorList>
            <consortium name="Ensembl"/>
        </authorList>
    </citation>
    <scope>IDENTIFICATION</scope>
</reference>
<feature type="region of interest" description="Disordered" evidence="1">
    <location>
        <begin position="61"/>
        <end position="106"/>
    </location>
</feature>
<organism evidence="2 3">
    <name type="scientific">Echeneis naucrates</name>
    <name type="common">Live sharksucker</name>
    <dbReference type="NCBI Taxonomy" id="173247"/>
    <lineage>
        <taxon>Eukaryota</taxon>
        <taxon>Metazoa</taxon>
        <taxon>Chordata</taxon>
        <taxon>Craniata</taxon>
        <taxon>Vertebrata</taxon>
        <taxon>Euteleostomi</taxon>
        <taxon>Actinopterygii</taxon>
        <taxon>Neopterygii</taxon>
        <taxon>Teleostei</taxon>
        <taxon>Neoteleostei</taxon>
        <taxon>Acanthomorphata</taxon>
        <taxon>Carangaria</taxon>
        <taxon>Carangiformes</taxon>
        <taxon>Echeneidae</taxon>
        <taxon>Echeneis</taxon>
    </lineage>
</organism>
<dbReference type="PANTHER" id="PTHR21555:SF1">
    <property type="entry name" value="SPECIFICALLY ANDROGEN-REGULATED GENE PROTEIN"/>
    <property type="match status" value="1"/>
</dbReference>
<feature type="compositionally biased region" description="Polar residues" evidence="1">
    <location>
        <begin position="368"/>
        <end position="390"/>
    </location>
</feature>